<feature type="region of interest" description="Disordered" evidence="1">
    <location>
        <begin position="211"/>
        <end position="249"/>
    </location>
</feature>
<proteinExistence type="predicted"/>
<dbReference type="Proteomes" id="UP000574067">
    <property type="component" value="Unassembled WGS sequence"/>
</dbReference>
<evidence type="ECO:0000313" key="3">
    <source>
        <dbReference type="Proteomes" id="UP000574067"/>
    </source>
</evidence>
<evidence type="ECO:0000256" key="1">
    <source>
        <dbReference type="SAM" id="MobiDB-lite"/>
    </source>
</evidence>
<reference evidence="2 3" key="1">
    <citation type="submission" date="2020-04" db="EMBL/GenBank/DDBJ databases">
        <title>Azohydromonas sp. isolated from soil.</title>
        <authorList>
            <person name="Dahal R.H."/>
        </authorList>
    </citation>
    <scope>NUCLEOTIDE SEQUENCE [LARGE SCALE GENOMIC DNA]</scope>
    <source>
        <strain evidence="2 3">G-1-1-14</strain>
    </source>
</reference>
<gene>
    <name evidence="2" type="ORF">HHL10_26480</name>
</gene>
<evidence type="ECO:0000313" key="2">
    <source>
        <dbReference type="EMBL" id="NML18522.1"/>
    </source>
</evidence>
<feature type="compositionally biased region" description="Low complexity" evidence="1">
    <location>
        <begin position="15"/>
        <end position="32"/>
    </location>
</feature>
<dbReference type="EMBL" id="JABBFW010000033">
    <property type="protein sequence ID" value="NML18522.1"/>
    <property type="molecule type" value="Genomic_DNA"/>
</dbReference>
<name>A0A848FGY3_9BURK</name>
<feature type="region of interest" description="Disordered" evidence="1">
    <location>
        <begin position="1"/>
        <end position="32"/>
    </location>
</feature>
<keyword evidence="3" id="KW-1185">Reference proteome</keyword>
<organism evidence="2 3">
    <name type="scientific">Azohydromonas caseinilytica</name>
    <dbReference type="NCBI Taxonomy" id="2728836"/>
    <lineage>
        <taxon>Bacteria</taxon>
        <taxon>Pseudomonadati</taxon>
        <taxon>Pseudomonadota</taxon>
        <taxon>Betaproteobacteria</taxon>
        <taxon>Burkholderiales</taxon>
        <taxon>Sphaerotilaceae</taxon>
        <taxon>Azohydromonas</taxon>
    </lineage>
</organism>
<dbReference type="AlphaFoldDB" id="A0A848FGY3"/>
<accession>A0A848FGY3</accession>
<sequence>MLDSPRSADTLRPQAGAAPAASAAPSPAAGAAPRGSVFEASVAAGPLRLRIDSPALRHAPDAAIALQRCEALLEALEGWMKQPLHWRWTEIPIAPAPRGSQARAQWRLDEGSDGVSLQGSLELPWALLRALPAPEGVLAAWLQWPALPARLLLSCPRLSGEELERLEPGGALLLPESFNTSWTGLLRAASEPGGGVPVRLDAPLAPRLAAGEAPAASADSSSLRCVRPEPVEGPVGQPGARASTSSARTEPSIEAFTADGLQACEVRLDLPRALPAERLAGWPAGAVLDGAGPGATLWLRAQGRRPALCLARGRLMPWGSGWVLAVEALGESDDATLPVC</sequence>
<protein>
    <submittedName>
        <fullName evidence="2">Uncharacterized protein</fullName>
    </submittedName>
</protein>
<comment type="caution">
    <text evidence="2">The sequence shown here is derived from an EMBL/GenBank/DDBJ whole genome shotgun (WGS) entry which is preliminary data.</text>
</comment>
<dbReference type="RefSeq" id="WP_169163412.1">
    <property type="nucleotide sequence ID" value="NZ_JABBFW010000033.1"/>
</dbReference>
<feature type="compositionally biased region" description="Low complexity" evidence="1">
    <location>
        <begin position="211"/>
        <end position="223"/>
    </location>
</feature>